<dbReference type="Pfam" id="PF08152">
    <property type="entry name" value="GUCT"/>
    <property type="match status" value="1"/>
</dbReference>
<dbReference type="SUPFAM" id="SSF54928">
    <property type="entry name" value="RNA-binding domain, RBD"/>
    <property type="match status" value="1"/>
</dbReference>
<dbReference type="EMBL" id="JAYDYQ010001088">
    <property type="protein sequence ID" value="KAK4489503.1"/>
    <property type="molecule type" value="Genomic_DNA"/>
</dbReference>
<evidence type="ECO:0000313" key="4">
    <source>
        <dbReference type="Proteomes" id="UP001291926"/>
    </source>
</evidence>
<name>A0ABR0DL64_9LAMI</name>
<dbReference type="Gene3D" id="3.30.70.2280">
    <property type="match status" value="1"/>
</dbReference>
<gene>
    <name evidence="3" type="ORF">RD792_005312</name>
</gene>
<dbReference type="CDD" id="cd12937">
    <property type="entry name" value="GUCT_RH7_like"/>
    <property type="match status" value="1"/>
</dbReference>
<protein>
    <recommendedName>
        <fullName evidence="2">GUCT domain-containing protein</fullName>
    </recommendedName>
</protein>
<feature type="compositionally biased region" description="Gly residues" evidence="1">
    <location>
        <begin position="131"/>
        <end position="162"/>
    </location>
</feature>
<reference evidence="3 4" key="1">
    <citation type="journal article" date="2023" name="bioRxiv">
        <title>Genome report: Whole genome sequence and annotation of Penstemon davidsonii.</title>
        <authorList>
            <person name="Ostevik K.L."/>
            <person name="Alabady M."/>
            <person name="Zhang M."/>
            <person name="Rausher M.D."/>
        </authorList>
    </citation>
    <scope>NUCLEOTIDE SEQUENCE [LARGE SCALE GENOMIC DNA]</scope>
    <source>
        <strain evidence="3">DNT005</strain>
        <tissue evidence="3">Whole leaf</tissue>
    </source>
</reference>
<evidence type="ECO:0000259" key="2">
    <source>
        <dbReference type="Pfam" id="PF08152"/>
    </source>
</evidence>
<organism evidence="3 4">
    <name type="scientific">Penstemon davidsonii</name>
    <dbReference type="NCBI Taxonomy" id="160366"/>
    <lineage>
        <taxon>Eukaryota</taxon>
        <taxon>Viridiplantae</taxon>
        <taxon>Streptophyta</taxon>
        <taxon>Embryophyta</taxon>
        <taxon>Tracheophyta</taxon>
        <taxon>Spermatophyta</taxon>
        <taxon>Magnoliopsida</taxon>
        <taxon>eudicotyledons</taxon>
        <taxon>Gunneridae</taxon>
        <taxon>Pentapetalae</taxon>
        <taxon>asterids</taxon>
        <taxon>lamiids</taxon>
        <taxon>Lamiales</taxon>
        <taxon>Plantaginaceae</taxon>
        <taxon>Cheloneae</taxon>
        <taxon>Penstemon</taxon>
    </lineage>
</organism>
<feature type="region of interest" description="Disordered" evidence="1">
    <location>
        <begin position="124"/>
        <end position="168"/>
    </location>
</feature>
<feature type="domain" description="GUCT" evidence="2">
    <location>
        <begin position="28"/>
        <end position="123"/>
    </location>
</feature>
<sequence>MSAAEELLSSSELTPTELLAKALAKAAGYTEIKSRSLLSSMENHVTLLLECGRAIYSPSFAYGVLRRFLPEDKVESLKGLALTADGKGAVFDVASSDLDTFLTGVGNAAGVTLEVVKSLPPLQEREQSRGRFGGGGGRFSGGRGGGGGRGGFRFGGGRGRGGNNNRKW</sequence>
<accession>A0ABR0DL64</accession>
<dbReference type="InterPro" id="IPR012562">
    <property type="entry name" value="GUCT"/>
</dbReference>
<dbReference type="InterPro" id="IPR035979">
    <property type="entry name" value="RBD_domain_sf"/>
</dbReference>
<dbReference type="Proteomes" id="UP001291926">
    <property type="component" value="Unassembled WGS sequence"/>
</dbReference>
<evidence type="ECO:0000256" key="1">
    <source>
        <dbReference type="SAM" id="MobiDB-lite"/>
    </source>
</evidence>
<proteinExistence type="predicted"/>
<evidence type="ECO:0000313" key="3">
    <source>
        <dbReference type="EMBL" id="KAK4489503.1"/>
    </source>
</evidence>
<keyword evidence="4" id="KW-1185">Reference proteome</keyword>
<comment type="caution">
    <text evidence="3">The sequence shown here is derived from an EMBL/GenBank/DDBJ whole genome shotgun (WGS) entry which is preliminary data.</text>
</comment>